<dbReference type="NCBIfam" id="TIGR02246">
    <property type="entry name" value="SgcJ/EcaC family oxidoreductase"/>
    <property type="match status" value="1"/>
</dbReference>
<sequence>MNTINYFRIATACLGLTIIAAGCNTSTEKEKEVRVEKEVAEVKTDMAAVKAEIQELENTWAQGDNARDAERISSFYAEDAVIMSADKPMVSGRNAIKKDLETSMAGREKGSTAKYEVLDVYGDENVVTEIGKSTRMDAAGKVISTGKYIAIWEKRDGKYVCVREMSFTDKEISQ</sequence>
<evidence type="ECO:0000313" key="2">
    <source>
        <dbReference type="EMBL" id="QED36650.1"/>
    </source>
</evidence>
<dbReference type="EMBL" id="CP042476">
    <property type="protein sequence ID" value="QED36650.1"/>
    <property type="molecule type" value="Genomic_DNA"/>
</dbReference>
<evidence type="ECO:0000259" key="1">
    <source>
        <dbReference type="Pfam" id="PF14534"/>
    </source>
</evidence>
<dbReference type="InterPro" id="IPR011944">
    <property type="entry name" value="Steroid_delta5-4_isomerase"/>
</dbReference>
<keyword evidence="3" id="KW-1185">Reference proteome</keyword>
<dbReference type="InterPro" id="IPR027843">
    <property type="entry name" value="DUF4440"/>
</dbReference>
<reference evidence="2 3" key="1">
    <citation type="submission" date="2019-08" db="EMBL/GenBank/DDBJ databases">
        <title>Antarcticibacterium arcticum sp. nov., a bacterium isolated from marine sediment of the Canadian Beaufort Sea.</title>
        <authorList>
            <person name="Lee Y.M."/>
            <person name="Baek K."/>
            <person name="Lee D.-H."/>
            <person name="Shin S.C."/>
            <person name="Jin Y.K."/>
            <person name="Park Y."/>
        </authorList>
    </citation>
    <scope>NUCLEOTIDE SEQUENCE [LARGE SCALE GENOMIC DNA]</scope>
    <source>
        <strain evidence="2 3">PAMC 28998</strain>
    </source>
</reference>
<dbReference type="RefSeq" id="WP_146830674.1">
    <property type="nucleotide sequence ID" value="NZ_CP042476.1"/>
</dbReference>
<dbReference type="OrthoDB" id="1440073at2"/>
<dbReference type="Proteomes" id="UP000321954">
    <property type="component" value="Chromosome"/>
</dbReference>
<dbReference type="AlphaFoldDB" id="A0A5B8YFE2"/>
<protein>
    <submittedName>
        <fullName evidence="2">SgcJ/EcaC family oxidoreductase</fullName>
    </submittedName>
</protein>
<dbReference type="Pfam" id="PF14534">
    <property type="entry name" value="DUF4440"/>
    <property type="match status" value="1"/>
</dbReference>
<name>A0A5B8YFE2_9FLAO</name>
<dbReference type="Gene3D" id="3.10.450.50">
    <property type="match status" value="1"/>
</dbReference>
<evidence type="ECO:0000313" key="3">
    <source>
        <dbReference type="Proteomes" id="UP000321954"/>
    </source>
</evidence>
<dbReference type="SUPFAM" id="SSF54427">
    <property type="entry name" value="NTF2-like"/>
    <property type="match status" value="1"/>
</dbReference>
<accession>A0A5B8YFE2</accession>
<organism evidence="2 3">
    <name type="scientific">Antarcticibacterium arcticum</name>
    <dbReference type="NCBI Taxonomy" id="2585771"/>
    <lineage>
        <taxon>Bacteria</taxon>
        <taxon>Pseudomonadati</taxon>
        <taxon>Bacteroidota</taxon>
        <taxon>Flavobacteriia</taxon>
        <taxon>Flavobacteriales</taxon>
        <taxon>Flavobacteriaceae</taxon>
        <taxon>Antarcticibacterium</taxon>
    </lineage>
</organism>
<gene>
    <name evidence="2" type="ORF">FK178_02500</name>
</gene>
<dbReference type="KEGG" id="anp:FK178_02500"/>
<proteinExistence type="predicted"/>
<feature type="domain" description="DUF4440" evidence="1">
    <location>
        <begin position="53"/>
        <end position="160"/>
    </location>
</feature>
<dbReference type="InterPro" id="IPR032710">
    <property type="entry name" value="NTF2-like_dom_sf"/>
</dbReference>